<dbReference type="PANTHER" id="PTHR43022">
    <property type="entry name" value="PROTEIN SMF"/>
    <property type="match status" value="1"/>
</dbReference>
<dbReference type="GO" id="GO:0009294">
    <property type="term" value="P:DNA-mediated transformation"/>
    <property type="evidence" value="ECO:0007669"/>
    <property type="project" value="InterPro"/>
</dbReference>
<gene>
    <name evidence="4" type="primary">dprA</name>
    <name evidence="4" type="ORF">GCM10010918_42590</name>
</gene>
<dbReference type="InterPro" id="IPR036388">
    <property type="entry name" value="WH-like_DNA-bd_sf"/>
</dbReference>
<dbReference type="InterPro" id="IPR057666">
    <property type="entry name" value="DrpA_SLOG"/>
</dbReference>
<evidence type="ECO:0000259" key="2">
    <source>
        <dbReference type="Pfam" id="PF02481"/>
    </source>
</evidence>
<dbReference type="RefSeq" id="WP_188891216.1">
    <property type="nucleotide sequence ID" value="NZ_BMHY01000009.1"/>
</dbReference>
<feature type="domain" description="DprA winged helix" evidence="3">
    <location>
        <begin position="315"/>
        <end position="371"/>
    </location>
</feature>
<evidence type="ECO:0000256" key="1">
    <source>
        <dbReference type="ARBA" id="ARBA00006525"/>
    </source>
</evidence>
<comment type="caution">
    <text evidence="4">The sequence shown here is derived from an EMBL/GenBank/DDBJ whole genome shotgun (WGS) entry which is preliminary data.</text>
</comment>
<dbReference type="InterPro" id="IPR041614">
    <property type="entry name" value="DprA_WH"/>
</dbReference>
<sequence length="377" mass="40989">MTIDHVKAKEMVVRLHELPGVGWHAIQKAVVQSLWTEAESMTEADWLEAGFQRAQALSAAVRMREPMLREDSPAERAIRLGASVITPYDDRYPDVMRQMPQPPWVLYAWGRLELLNRPSIAVVGTRNPTAYGRHTAAHLAEQLSARGLTVVSGLARGIDAVAHQAALGKAGGTIAVLASAVNSCYPSENRELYRQISEQGLLLSETPIGAKLHPGMFPLRNRIIAGLSLGTLVVEAARGSGSLITADQAVEMSRDVFAVPGPISSPKSEGANELIGKGAKLVSRVEHIIEEFPWLSEQLNRIAGANGSEKGHFAQAEQSSLSADEHKLIDILRDQPLSMNDLHQITAIPFGHLSALLINLCIKRKIEQQPGSLYIVL</sequence>
<feature type="domain" description="Smf/DprA SLOG" evidence="2">
    <location>
        <begin position="84"/>
        <end position="292"/>
    </location>
</feature>
<dbReference type="EMBL" id="BMHY01000009">
    <property type="protein sequence ID" value="GGG80877.1"/>
    <property type="molecule type" value="Genomic_DNA"/>
</dbReference>
<accession>A0A917HK86</accession>
<protein>
    <submittedName>
        <fullName evidence="4">DNA polymerase</fullName>
    </submittedName>
</protein>
<proteinExistence type="inferred from homology"/>
<organism evidence="4 5">
    <name type="scientific">Paenibacillus radicis</name>
    <name type="common">ex Gao et al. 2016</name>
    <dbReference type="NCBI Taxonomy" id="1737354"/>
    <lineage>
        <taxon>Bacteria</taxon>
        <taxon>Bacillati</taxon>
        <taxon>Bacillota</taxon>
        <taxon>Bacilli</taxon>
        <taxon>Bacillales</taxon>
        <taxon>Paenibacillaceae</taxon>
        <taxon>Paenibacillus</taxon>
    </lineage>
</organism>
<dbReference type="Gene3D" id="3.40.50.450">
    <property type="match status" value="1"/>
</dbReference>
<evidence type="ECO:0000313" key="4">
    <source>
        <dbReference type="EMBL" id="GGG80877.1"/>
    </source>
</evidence>
<dbReference type="AlphaFoldDB" id="A0A917HK86"/>
<dbReference type="SUPFAM" id="SSF102405">
    <property type="entry name" value="MCP/YpsA-like"/>
    <property type="match status" value="1"/>
</dbReference>
<keyword evidence="5" id="KW-1185">Reference proteome</keyword>
<name>A0A917HK86_9BACL</name>
<dbReference type="Pfam" id="PF02481">
    <property type="entry name" value="DNA_processg_A"/>
    <property type="match status" value="1"/>
</dbReference>
<evidence type="ECO:0000313" key="5">
    <source>
        <dbReference type="Proteomes" id="UP000600247"/>
    </source>
</evidence>
<reference evidence="4 5" key="1">
    <citation type="journal article" date="2014" name="Int. J. Syst. Evol. Microbiol.">
        <title>Complete genome sequence of Corynebacterium casei LMG S-19264T (=DSM 44701T), isolated from a smear-ripened cheese.</title>
        <authorList>
            <consortium name="US DOE Joint Genome Institute (JGI-PGF)"/>
            <person name="Walter F."/>
            <person name="Albersmeier A."/>
            <person name="Kalinowski J."/>
            <person name="Ruckert C."/>
        </authorList>
    </citation>
    <scope>NUCLEOTIDE SEQUENCE [LARGE SCALE GENOMIC DNA]</scope>
    <source>
        <strain evidence="4 5">CGMCC 1.15286</strain>
    </source>
</reference>
<dbReference type="Pfam" id="PF17782">
    <property type="entry name" value="WHD_DprA"/>
    <property type="match status" value="1"/>
</dbReference>
<dbReference type="NCBIfam" id="TIGR00732">
    <property type="entry name" value="dprA"/>
    <property type="match status" value="1"/>
</dbReference>
<dbReference type="InterPro" id="IPR003488">
    <property type="entry name" value="DprA"/>
</dbReference>
<dbReference type="PANTHER" id="PTHR43022:SF1">
    <property type="entry name" value="PROTEIN SMF"/>
    <property type="match status" value="1"/>
</dbReference>
<comment type="similarity">
    <text evidence="1">Belongs to the DprA/Smf family.</text>
</comment>
<dbReference type="Proteomes" id="UP000600247">
    <property type="component" value="Unassembled WGS sequence"/>
</dbReference>
<dbReference type="Gene3D" id="1.10.10.10">
    <property type="entry name" value="Winged helix-like DNA-binding domain superfamily/Winged helix DNA-binding domain"/>
    <property type="match status" value="1"/>
</dbReference>
<evidence type="ECO:0000259" key="3">
    <source>
        <dbReference type="Pfam" id="PF17782"/>
    </source>
</evidence>